<comment type="caution">
    <text evidence="1">The sequence shown here is derived from an EMBL/GenBank/DDBJ whole genome shotgun (WGS) entry which is preliminary data.</text>
</comment>
<dbReference type="Proteomes" id="UP001153365">
    <property type="component" value="Unassembled WGS sequence"/>
</dbReference>
<proteinExistence type="predicted"/>
<evidence type="ECO:0000313" key="1">
    <source>
        <dbReference type="EMBL" id="CAH7690574.1"/>
    </source>
</evidence>
<evidence type="ECO:0000313" key="2">
    <source>
        <dbReference type="Proteomes" id="UP001153365"/>
    </source>
</evidence>
<dbReference type="EMBL" id="CALTRL010006339">
    <property type="protein sequence ID" value="CAH7690574.1"/>
    <property type="molecule type" value="Genomic_DNA"/>
</dbReference>
<name>A0AAV0BWQ2_PHAPC</name>
<organism evidence="1 2">
    <name type="scientific">Phakopsora pachyrhizi</name>
    <name type="common">Asian soybean rust disease fungus</name>
    <dbReference type="NCBI Taxonomy" id="170000"/>
    <lineage>
        <taxon>Eukaryota</taxon>
        <taxon>Fungi</taxon>
        <taxon>Dikarya</taxon>
        <taxon>Basidiomycota</taxon>
        <taxon>Pucciniomycotina</taxon>
        <taxon>Pucciniomycetes</taxon>
        <taxon>Pucciniales</taxon>
        <taxon>Phakopsoraceae</taxon>
        <taxon>Phakopsora</taxon>
    </lineage>
</organism>
<keyword evidence="2" id="KW-1185">Reference proteome</keyword>
<sequence>MSCQSKVCSSTFTIGQVRRWFPTSLCTKHLRFDPQAEDPAQVNSQDKGGRGLHRKDSNCALWSWAVGLSQDLGGVPYYNTSSRKWAVVEEVISNLIHQIIKADRLGHLDCSGH</sequence>
<reference evidence="1" key="1">
    <citation type="submission" date="2022-06" db="EMBL/GenBank/DDBJ databases">
        <authorList>
            <consortium name="SYNGENTA / RWTH Aachen University"/>
        </authorList>
    </citation>
    <scope>NUCLEOTIDE SEQUENCE</scope>
</reference>
<protein>
    <submittedName>
        <fullName evidence="1">Uncharacterized protein</fullName>
    </submittedName>
</protein>
<dbReference type="AlphaFoldDB" id="A0AAV0BWQ2"/>
<gene>
    <name evidence="1" type="ORF">PPACK8108_LOCUS25962</name>
</gene>
<accession>A0AAV0BWQ2</accession>